<sequence>MISICSRLGSSDHTPSLKPGVQHHYYADKICGEGYGHLIRELKKESGGPGKLCPATPSEAKGNEEDEVARVLPFGNYNGEGELVSEASDVLEVSRDYVEEEYTEARPLRRKI</sequence>
<evidence type="ECO:0000313" key="2">
    <source>
        <dbReference type="EnsemblPlants" id="cds.evm.model.04.1069"/>
    </source>
</evidence>
<feature type="region of interest" description="Disordered" evidence="1">
    <location>
        <begin position="46"/>
        <end position="65"/>
    </location>
</feature>
<dbReference type="EnsemblPlants" id="evm.model.04.1069">
    <property type="protein sequence ID" value="cds.evm.model.04.1069"/>
    <property type="gene ID" value="evm.TU.04.1069"/>
</dbReference>
<dbReference type="AlphaFoldDB" id="A0A803PBK5"/>
<reference evidence="2" key="2">
    <citation type="submission" date="2021-03" db="UniProtKB">
        <authorList>
            <consortium name="EnsemblPlants"/>
        </authorList>
    </citation>
    <scope>IDENTIFICATION</scope>
</reference>
<accession>A0A803PBK5</accession>
<keyword evidence="3" id="KW-1185">Reference proteome</keyword>
<dbReference type="EMBL" id="UZAU01000372">
    <property type="status" value="NOT_ANNOTATED_CDS"/>
    <property type="molecule type" value="Genomic_DNA"/>
</dbReference>
<evidence type="ECO:0000313" key="3">
    <source>
        <dbReference type="Proteomes" id="UP000596661"/>
    </source>
</evidence>
<protein>
    <submittedName>
        <fullName evidence="2">Uncharacterized protein</fullName>
    </submittedName>
</protein>
<dbReference type="Gramene" id="evm.model.04.1069">
    <property type="protein sequence ID" value="cds.evm.model.04.1069"/>
    <property type="gene ID" value="evm.TU.04.1069"/>
</dbReference>
<organism evidence="2 3">
    <name type="scientific">Cannabis sativa</name>
    <name type="common">Hemp</name>
    <name type="synonym">Marijuana</name>
    <dbReference type="NCBI Taxonomy" id="3483"/>
    <lineage>
        <taxon>Eukaryota</taxon>
        <taxon>Viridiplantae</taxon>
        <taxon>Streptophyta</taxon>
        <taxon>Embryophyta</taxon>
        <taxon>Tracheophyta</taxon>
        <taxon>Spermatophyta</taxon>
        <taxon>Magnoliopsida</taxon>
        <taxon>eudicotyledons</taxon>
        <taxon>Gunneridae</taxon>
        <taxon>Pentapetalae</taxon>
        <taxon>rosids</taxon>
        <taxon>fabids</taxon>
        <taxon>Rosales</taxon>
        <taxon>Cannabaceae</taxon>
        <taxon>Cannabis</taxon>
    </lineage>
</organism>
<evidence type="ECO:0000256" key="1">
    <source>
        <dbReference type="SAM" id="MobiDB-lite"/>
    </source>
</evidence>
<dbReference type="Proteomes" id="UP000596661">
    <property type="component" value="Chromosome 4"/>
</dbReference>
<reference evidence="2" key="1">
    <citation type="submission" date="2018-11" db="EMBL/GenBank/DDBJ databases">
        <authorList>
            <person name="Grassa J C."/>
        </authorList>
    </citation>
    <scope>NUCLEOTIDE SEQUENCE [LARGE SCALE GENOMIC DNA]</scope>
</reference>
<proteinExistence type="predicted"/>
<name>A0A803PBK5_CANSA</name>